<sequence>MYLILDKTLIISALLAQLAYVDMAHSYALINSDLPPWNRFPARNQAIIRVYKEHVGKLLPNIDSTDTPIHISITRSRVVPLKSICSVYGPFIGVIQQKWLLNSSFCSQDQGVADNIGLEITVTAKVANIIRYS</sequence>
<proteinExistence type="predicted"/>
<protein>
    <submittedName>
        <fullName evidence="2">Uncharacterized protein</fullName>
    </submittedName>
</protein>
<evidence type="ECO:0000313" key="2">
    <source>
        <dbReference type="EMBL" id="ORY07075.1"/>
    </source>
</evidence>
<feature type="signal peptide" evidence="1">
    <location>
        <begin position="1"/>
        <end position="26"/>
    </location>
</feature>
<dbReference type="EMBL" id="MCFE01000011">
    <property type="protein sequence ID" value="ORY07075.1"/>
    <property type="molecule type" value="Genomic_DNA"/>
</dbReference>
<keyword evidence="1" id="KW-0732">Signal</keyword>
<dbReference type="AlphaFoldDB" id="A0A1Y1ZBB2"/>
<comment type="caution">
    <text evidence="2">The sequence shown here is derived from an EMBL/GenBank/DDBJ whole genome shotgun (WGS) entry which is preliminary data.</text>
</comment>
<feature type="chain" id="PRO_5011965683" evidence="1">
    <location>
        <begin position="27"/>
        <end position="133"/>
    </location>
</feature>
<reference evidence="2 3" key="1">
    <citation type="submission" date="2016-07" db="EMBL/GenBank/DDBJ databases">
        <title>Pervasive Adenine N6-methylation of Active Genes in Fungi.</title>
        <authorList>
            <consortium name="DOE Joint Genome Institute"/>
            <person name="Mondo S.J."/>
            <person name="Dannebaum R.O."/>
            <person name="Kuo R.C."/>
            <person name="Labutti K."/>
            <person name="Haridas S."/>
            <person name="Kuo A."/>
            <person name="Salamov A."/>
            <person name="Ahrendt S.R."/>
            <person name="Lipzen A."/>
            <person name="Sullivan W."/>
            <person name="Andreopoulos W.B."/>
            <person name="Clum A."/>
            <person name="Lindquist E."/>
            <person name="Daum C."/>
            <person name="Ramamoorthy G.K."/>
            <person name="Gryganskyi A."/>
            <person name="Culley D."/>
            <person name="Magnuson J.K."/>
            <person name="James T.Y."/>
            <person name="O'Malley M.A."/>
            <person name="Stajich J.E."/>
            <person name="Spatafora J.W."/>
            <person name="Visel A."/>
            <person name="Grigoriev I.V."/>
        </authorList>
    </citation>
    <scope>NUCLEOTIDE SEQUENCE [LARGE SCALE GENOMIC DNA]</scope>
    <source>
        <strain evidence="2 3">CBS 931.73</strain>
    </source>
</reference>
<gene>
    <name evidence="2" type="ORF">K493DRAFT_295650</name>
</gene>
<dbReference type="InParanoid" id="A0A1Y1ZBB2"/>
<dbReference type="Proteomes" id="UP000193498">
    <property type="component" value="Unassembled WGS sequence"/>
</dbReference>
<name>A0A1Y1ZBB2_9FUNG</name>
<organism evidence="2 3">
    <name type="scientific">Basidiobolus meristosporus CBS 931.73</name>
    <dbReference type="NCBI Taxonomy" id="1314790"/>
    <lineage>
        <taxon>Eukaryota</taxon>
        <taxon>Fungi</taxon>
        <taxon>Fungi incertae sedis</taxon>
        <taxon>Zoopagomycota</taxon>
        <taxon>Entomophthoromycotina</taxon>
        <taxon>Basidiobolomycetes</taxon>
        <taxon>Basidiobolales</taxon>
        <taxon>Basidiobolaceae</taxon>
        <taxon>Basidiobolus</taxon>
    </lineage>
</organism>
<evidence type="ECO:0000313" key="3">
    <source>
        <dbReference type="Proteomes" id="UP000193498"/>
    </source>
</evidence>
<evidence type="ECO:0000256" key="1">
    <source>
        <dbReference type="SAM" id="SignalP"/>
    </source>
</evidence>
<keyword evidence="3" id="KW-1185">Reference proteome</keyword>
<accession>A0A1Y1ZBB2</accession>